<feature type="region of interest" description="Disordered" evidence="1">
    <location>
        <begin position="1"/>
        <end position="26"/>
    </location>
</feature>
<comment type="caution">
    <text evidence="2">The sequence shown here is derived from an EMBL/GenBank/DDBJ whole genome shotgun (WGS) entry which is preliminary data.</text>
</comment>
<dbReference type="STRING" id="1817772.A2527_11045"/>
<dbReference type="Proteomes" id="UP000178449">
    <property type="component" value="Unassembled WGS sequence"/>
</dbReference>
<proteinExistence type="predicted"/>
<evidence type="ECO:0000256" key="1">
    <source>
        <dbReference type="SAM" id="MobiDB-lite"/>
    </source>
</evidence>
<gene>
    <name evidence="2" type="ORF">A2527_11045</name>
</gene>
<evidence type="ECO:0000313" key="3">
    <source>
        <dbReference type="Proteomes" id="UP000178449"/>
    </source>
</evidence>
<feature type="compositionally biased region" description="Basic and acidic residues" evidence="1">
    <location>
        <begin position="9"/>
        <end position="19"/>
    </location>
</feature>
<reference evidence="2 3" key="1">
    <citation type="journal article" date="2016" name="Nat. Commun.">
        <title>Thousands of microbial genomes shed light on interconnected biogeochemical processes in an aquifer system.</title>
        <authorList>
            <person name="Anantharaman K."/>
            <person name="Brown C.T."/>
            <person name="Hug L.A."/>
            <person name="Sharon I."/>
            <person name="Castelle C.J."/>
            <person name="Probst A.J."/>
            <person name="Thomas B.C."/>
            <person name="Singh A."/>
            <person name="Wilkins M.J."/>
            <person name="Karaoz U."/>
            <person name="Brodie E.L."/>
            <person name="Williams K.H."/>
            <person name="Hubbard S.S."/>
            <person name="Banfield J.F."/>
        </authorList>
    </citation>
    <scope>NUCLEOTIDE SEQUENCE [LARGE SCALE GENOMIC DNA]</scope>
</reference>
<protein>
    <submittedName>
        <fullName evidence="2">Uncharacterized protein</fullName>
    </submittedName>
</protein>
<sequence length="65" mass="7482">MQIGPELGTIEKFDRRRGELGASHQGQEGNWLVPKFLILDQVPLKEKVAEYNHFISACYFDFLVT</sequence>
<dbReference type="EMBL" id="MFNE01000046">
    <property type="protein sequence ID" value="OGG93651.1"/>
    <property type="molecule type" value="Genomic_DNA"/>
</dbReference>
<dbReference type="AlphaFoldDB" id="A0A1F6G6B8"/>
<evidence type="ECO:0000313" key="2">
    <source>
        <dbReference type="EMBL" id="OGG93651.1"/>
    </source>
</evidence>
<name>A0A1F6G6B8_9PROT</name>
<organism evidence="2 3">
    <name type="scientific">Candidatus Lambdaproteobacteria bacterium RIFOXYD2_FULL_50_16</name>
    <dbReference type="NCBI Taxonomy" id="1817772"/>
    <lineage>
        <taxon>Bacteria</taxon>
        <taxon>Pseudomonadati</taxon>
        <taxon>Pseudomonadota</taxon>
        <taxon>Candidatus Lambdaproteobacteria</taxon>
    </lineage>
</organism>
<accession>A0A1F6G6B8</accession>